<protein>
    <submittedName>
        <fullName evidence="1">Uncharacterized protein</fullName>
    </submittedName>
</protein>
<dbReference type="AlphaFoldDB" id="A0A0B7C2Z4"/>
<reference evidence="1" key="1">
    <citation type="submission" date="2014-12" db="EMBL/GenBank/DDBJ databases">
        <title>Insight into the proteome of Arion vulgaris.</title>
        <authorList>
            <person name="Aradska J."/>
            <person name="Bulat T."/>
            <person name="Smidak R."/>
            <person name="Sarate P."/>
            <person name="Gangsoo J."/>
            <person name="Sialana F."/>
            <person name="Bilban M."/>
            <person name="Lubec G."/>
        </authorList>
    </citation>
    <scope>NUCLEOTIDE SEQUENCE</scope>
    <source>
        <tissue evidence="1">Skin</tissue>
    </source>
</reference>
<dbReference type="EMBL" id="HACG01052707">
    <property type="protein sequence ID" value="CEK99578.1"/>
    <property type="molecule type" value="Transcribed_RNA"/>
</dbReference>
<sequence>MMMYQSHNTLEILLQTCNPLTSAVIIQPGAVVELANTCRSNNLSKVYGPDTSLSTVAARKPSN</sequence>
<name>A0A0B7C2Z4_9EUPU</name>
<gene>
    <name evidence="1" type="primary">ORF221608</name>
</gene>
<feature type="non-terminal residue" evidence="1">
    <location>
        <position position="63"/>
    </location>
</feature>
<evidence type="ECO:0000313" key="1">
    <source>
        <dbReference type="EMBL" id="CEK99578.1"/>
    </source>
</evidence>
<proteinExistence type="predicted"/>
<accession>A0A0B7C2Z4</accession>
<organism evidence="1">
    <name type="scientific">Arion vulgaris</name>
    <dbReference type="NCBI Taxonomy" id="1028688"/>
    <lineage>
        <taxon>Eukaryota</taxon>
        <taxon>Metazoa</taxon>
        <taxon>Spiralia</taxon>
        <taxon>Lophotrochozoa</taxon>
        <taxon>Mollusca</taxon>
        <taxon>Gastropoda</taxon>
        <taxon>Heterobranchia</taxon>
        <taxon>Euthyneura</taxon>
        <taxon>Panpulmonata</taxon>
        <taxon>Eupulmonata</taxon>
        <taxon>Stylommatophora</taxon>
        <taxon>Helicina</taxon>
        <taxon>Arionoidea</taxon>
        <taxon>Arionidae</taxon>
        <taxon>Arion</taxon>
    </lineage>
</organism>